<sequence>MSNKFPLIAKTEAETTPVKVDKTAEATQFIKDAESTMAALSIEINRSEWIYSNFTTQVP</sequence>
<proteinExistence type="predicted"/>
<dbReference type="OrthoDB" id="5241329at2"/>
<gene>
    <name evidence="1" type="ordered locus">Shal_1944</name>
</gene>
<dbReference type="STRING" id="458817.Shal_1944"/>
<dbReference type="AlphaFoldDB" id="B0TSC9"/>
<dbReference type="Proteomes" id="UP000001317">
    <property type="component" value="Chromosome"/>
</dbReference>
<protein>
    <submittedName>
        <fullName evidence="1">Uncharacterized protein</fullName>
    </submittedName>
</protein>
<organism evidence="1 2">
    <name type="scientific">Shewanella halifaxensis (strain HAW-EB4)</name>
    <dbReference type="NCBI Taxonomy" id="458817"/>
    <lineage>
        <taxon>Bacteria</taxon>
        <taxon>Pseudomonadati</taxon>
        <taxon>Pseudomonadota</taxon>
        <taxon>Gammaproteobacteria</taxon>
        <taxon>Alteromonadales</taxon>
        <taxon>Shewanellaceae</taxon>
        <taxon>Shewanella</taxon>
    </lineage>
</organism>
<dbReference type="EMBL" id="CP000931">
    <property type="protein sequence ID" value="ABZ76509.1"/>
    <property type="molecule type" value="Genomic_DNA"/>
</dbReference>
<keyword evidence="2" id="KW-1185">Reference proteome</keyword>
<evidence type="ECO:0000313" key="1">
    <source>
        <dbReference type="EMBL" id="ABZ76509.1"/>
    </source>
</evidence>
<dbReference type="HOGENOM" id="CLU_2958202_0_0_6"/>
<dbReference type="RefSeq" id="WP_012277041.1">
    <property type="nucleotide sequence ID" value="NC_010334.1"/>
</dbReference>
<evidence type="ECO:0000313" key="2">
    <source>
        <dbReference type="Proteomes" id="UP000001317"/>
    </source>
</evidence>
<reference evidence="1" key="1">
    <citation type="submission" date="2008-01" db="EMBL/GenBank/DDBJ databases">
        <title>Complete sequence of Shewanella halifaxensis HAW-EB4.</title>
        <authorList>
            <consortium name="US DOE Joint Genome Institute"/>
            <person name="Copeland A."/>
            <person name="Lucas S."/>
            <person name="Lapidus A."/>
            <person name="Glavina del Rio T."/>
            <person name="Dalin E."/>
            <person name="Tice H."/>
            <person name="Bruce D."/>
            <person name="Goodwin L."/>
            <person name="Pitluck S."/>
            <person name="Sims D."/>
            <person name="Brettin T."/>
            <person name="Detter J.C."/>
            <person name="Han C."/>
            <person name="Kuske C.R."/>
            <person name="Schmutz J."/>
            <person name="Larimer F."/>
            <person name="Land M."/>
            <person name="Hauser L."/>
            <person name="Kyrpides N."/>
            <person name="Kim E."/>
            <person name="Zhao J.-S."/>
            <person name="Richardson P."/>
        </authorList>
    </citation>
    <scope>NUCLEOTIDE SEQUENCE [LARGE SCALE GENOMIC DNA]</scope>
    <source>
        <strain evidence="1">HAW-EB4</strain>
    </source>
</reference>
<accession>B0TSC9</accession>
<name>B0TSC9_SHEHH</name>
<dbReference type="KEGG" id="shl:Shal_1944"/>